<dbReference type="Pfam" id="PF01471">
    <property type="entry name" value="PG_binding_1"/>
    <property type="match status" value="1"/>
</dbReference>
<feature type="domain" description="Peptidoglycan binding-like" evidence="3">
    <location>
        <begin position="92"/>
        <end position="138"/>
    </location>
</feature>
<dbReference type="InterPro" id="IPR002477">
    <property type="entry name" value="Peptidoglycan-bd-like"/>
</dbReference>
<keyword evidence="1" id="KW-0175">Coiled coil</keyword>
<organism evidence="4 5">
    <name type="scientific">Candidatus Vogelbacteria bacterium RIFOXYD1_FULL_46_19</name>
    <dbReference type="NCBI Taxonomy" id="1802439"/>
    <lineage>
        <taxon>Bacteria</taxon>
        <taxon>Candidatus Vogeliibacteriota</taxon>
    </lineage>
</organism>
<proteinExistence type="predicted"/>
<evidence type="ECO:0000313" key="5">
    <source>
        <dbReference type="Proteomes" id="UP000177838"/>
    </source>
</evidence>
<dbReference type="AlphaFoldDB" id="A0A1G2QGX3"/>
<reference evidence="4 5" key="1">
    <citation type="journal article" date="2016" name="Nat. Commun.">
        <title>Thousands of microbial genomes shed light on interconnected biogeochemical processes in an aquifer system.</title>
        <authorList>
            <person name="Anantharaman K."/>
            <person name="Brown C.T."/>
            <person name="Hug L.A."/>
            <person name="Sharon I."/>
            <person name="Castelle C.J."/>
            <person name="Probst A.J."/>
            <person name="Thomas B.C."/>
            <person name="Singh A."/>
            <person name="Wilkins M.J."/>
            <person name="Karaoz U."/>
            <person name="Brodie E.L."/>
            <person name="Williams K.H."/>
            <person name="Hubbard S.S."/>
            <person name="Banfield J.F."/>
        </authorList>
    </citation>
    <scope>NUCLEOTIDE SEQUENCE [LARGE SCALE GENOMIC DNA]</scope>
</reference>
<feature type="signal peptide" evidence="2">
    <location>
        <begin position="1"/>
        <end position="24"/>
    </location>
</feature>
<dbReference type="EMBL" id="MHTK01000006">
    <property type="protein sequence ID" value="OHA59613.1"/>
    <property type="molecule type" value="Genomic_DNA"/>
</dbReference>
<evidence type="ECO:0000256" key="1">
    <source>
        <dbReference type="SAM" id="Coils"/>
    </source>
</evidence>
<dbReference type="InterPro" id="IPR036365">
    <property type="entry name" value="PGBD-like_sf"/>
</dbReference>
<dbReference type="InterPro" id="IPR036366">
    <property type="entry name" value="PGBDSf"/>
</dbReference>
<dbReference type="SUPFAM" id="SSF47090">
    <property type="entry name" value="PGBD-like"/>
    <property type="match status" value="1"/>
</dbReference>
<keyword evidence="2" id="KW-0732">Signal</keyword>
<protein>
    <recommendedName>
        <fullName evidence="3">Peptidoglycan binding-like domain-containing protein</fullName>
    </recommendedName>
</protein>
<accession>A0A1G2QGX3</accession>
<evidence type="ECO:0000256" key="2">
    <source>
        <dbReference type="SAM" id="SignalP"/>
    </source>
</evidence>
<name>A0A1G2QGX3_9BACT</name>
<dbReference type="InterPro" id="IPR013783">
    <property type="entry name" value="Ig-like_fold"/>
</dbReference>
<feature type="coiled-coil region" evidence="1">
    <location>
        <begin position="27"/>
        <end position="54"/>
    </location>
</feature>
<sequence>MTKYFITIFTLLALVALVPSPVRAQSSSDLARQLEEITKLVRLLEEQVEDRNRAGMVSGPVISFMANDLECLKLDTTLRYGLADSSTETLGITALQEFLTNTGDYTYPSPTGYFGVATREAVVRFQNRMGIVPSAGLGVVEATTADRIEMVSCAETGSLSISPSFLASGQVGQAYSNQLVLNNLAGTNSGVSWQVVAGSLPRGLTLTSTGQISGRPVAAGVYELKIRALSTSNYLPLVDRQYQLIVNDADGMLFGA</sequence>
<evidence type="ECO:0000259" key="3">
    <source>
        <dbReference type="Pfam" id="PF01471"/>
    </source>
</evidence>
<dbReference type="Gene3D" id="2.60.40.10">
    <property type="entry name" value="Immunoglobulins"/>
    <property type="match status" value="1"/>
</dbReference>
<comment type="caution">
    <text evidence="4">The sequence shown here is derived from an EMBL/GenBank/DDBJ whole genome shotgun (WGS) entry which is preliminary data.</text>
</comment>
<dbReference type="Proteomes" id="UP000177838">
    <property type="component" value="Unassembled WGS sequence"/>
</dbReference>
<gene>
    <name evidence="4" type="ORF">A2589_02005</name>
</gene>
<dbReference type="Gene3D" id="1.10.101.10">
    <property type="entry name" value="PGBD-like superfamily/PGBD"/>
    <property type="match status" value="1"/>
</dbReference>
<dbReference type="STRING" id="1802439.A2589_02005"/>
<dbReference type="Pfam" id="PF05345">
    <property type="entry name" value="He_PIG"/>
    <property type="match status" value="1"/>
</dbReference>
<evidence type="ECO:0000313" key="4">
    <source>
        <dbReference type="EMBL" id="OHA59613.1"/>
    </source>
</evidence>
<feature type="chain" id="PRO_5009584127" description="Peptidoglycan binding-like domain-containing protein" evidence="2">
    <location>
        <begin position="25"/>
        <end position="256"/>
    </location>
</feature>